<name>A0A1E5BHP0_9VIBR</name>
<evidence type="ECO:0000256" key="1">
    <source>
        <dbReference type="SAM" id="Phobius"/>
    </source>
</evidence>
<keyword evidence="1" id="KW-1133">Transmembrane helix</keyword>
<dbReference type="InterPro" id="IPR029787">
    <property type="entry name" value="Nucleotide_cyclase"/>
</dbReference>
<evidence type="ECO:0000259" key="2">
    <source>
        <dbReference type="PROSITE" id="PS50887"/>
    </source>
</evidence>
<dbReference type="Proteomes" id="UP000094741">
    <property type="component" value="Unassembled WGS sequence"/>
</dbReference>
<dbReference type="SMART" id="SM00267">
    <property type="entry name" value="GGDEF"/>
    <property type="match status" value="1"/>
</dbReference>
<dbReference type="InterPro" id="IPR000160">
    <property type="entry name" value="GGDEF_dom"/>
</dbReference>
<dbReference type="CDD" id="cd01949">
    <property type="entry name" value="GGDEF"/>
    <property type="match status" value="1"/>
</dbReference>
<evidence type="ECO:0000313" key="4">
    <source>
        <dbReference type="Proteomes" id="UP000094741"/>
    </source>
</evidence>
<feature type="transmembrane region" description="Helical" evidence="1">
    <location>
        <begin position="6"/>
        <end position="29"/>
    </location>
</feature>
<dbReference type="PROSITE" id="PS50887">
    <property type="entry name" value="GGDEF"/>
    <property type="match status" value="1"/>
</dbReference>
<accession>A0A1E5BHP0</accession>
<dbReference type="PANTHER" id="PTHR33121:SF82">
    <property type="entry name" value="SIGNAL TRANSDUCTION PROTEIN CONTAINING A EAL DOMAIN"/>
    <property type="match status" value="1"/>
</dbReference>
<dbReference type="STRING" id="1187848.A1QO_18380"/>
<feature type="transmembrane region" description="Helical" evidence="1">
    <location>
        <begin position="307"/>
        <end position="328"/>
    </location>
</feature>
<sequence length="571" mass="65907">MNIRTQLTWLYTIATITLIVVVLSVVRYYERQLTIDLLWKYGQIASTFDFDSLLHDVEHDVSIVEALATNRALVAWAQDTDHAQFKHSALQVLHDFHQRFHSKNSFIALDQSLEYYFFDSSQTSQEEGGVLQHQLEEGNEHDRWFFDHKASALTVNVNLDYSKELNEIFLWINQAIYNKGEFLGIAGTGLEISEYKQHLKENAEVGINTILVDPFYQIQLPRRPQPSQQDPKPLAFRSIIETVVDEQDYLNIEYLMERQRLGQEPDRLVTKLESSNVIAAIEYLDVIDWYEISFINEKHIVQYKQSYLIYILIAIVIAIFFMALYTVIDKLFIKPIVDTHASLHRYLDPNNNAKKMRFIKKPSNEIGAMMSQLELMTHPPKQKSERQSFQSTPTRHDLHSLETLDPLTGLYSKVGIEREISKAIAISQREGTRFGLLWVDIEQYNCHDLSLSSDIDDEVSYSVAAAIQTCVREYDSVCRWSYRDFLLMTNTDSDRSLEDLCKRLVRQIRSVPMLSDYRLTIGGACIDSKDSMRDALAKADGALYLAKRSVNKSYVLWSVADESVAKSLFDS</sequence>
<dbReference type="RefSeq" id="WP_017040190.1">
    <property type="nucleotide sequence ID" value="NZ_AJYQ02000038.1"/>
</dbReference>
<keyword evidence="1" id="KW-0472">Membrane</keyword>
<proteinExistence type="predicted"/>
<protein>
    <recommendedName>
        <fullName evidence="2">GGDEF domain-containing protein</fullName>
    </recommendedName>
</protein>
<evidence type="ECO:0000313" key="3">
    <source>
        <dbReference type="EMBL" id="OEE36560.1"/>
    </source>
</evidence>
<reference evidence="3 4" key="1">
    <citation type="journal article" date="2012" name="Science">
        <title>Ecological populations of bacteria act as socially cohesive units of antibiotic production and resistance.</title>
        <authorList>
            <person name="Cordero O.X."/>
            <person name="Wildschutte H."/>
            <person name="Kirkup B."/>
            <person name="Proehl S."/>
            <person name="Ngo L."/>
            <person name="Hussain F."/>
            <person name="Le Roux F."/>
            <person name="Mincer T."/>
            <person name="Polz M.F."/>
        </authorList>
    </citation>
    <scope>NUCLEOTIDE SEQUENCE [LARGE SCALE GENOMIC DNA]</scope>
    <source>
        <strain evidence="3 4">ZF-129</strain>
    </source>
</reference>
<dbReference type="OrthoDB" id="5496380at2"/>
<dbReference type="InterPro" id="IPR043128">
    <property type="entry name" value="Rev_trsase/Diguanyl_cyclase"/>
</dbReference>
<comment type="caution">
    <text evidence="3">The sequence shown here is derived from an EMBL/GenBank/DDBJ whole genome shotgun (WGS) entry which is preliminary data.</text>
</comment>
<dbReference type="InterPro" id="IPR050706">
    <property type="entry name" value="Cyclic-di-GMP_PDE-like"/>
</dbReference>
<dbReference type="EMBL" id="AJYQ02000038">
    <property type="protein sequence ID" value="OEE36560.1"/>
    <property type="molecule type" value="Genomic_DNA"/>
</dbReference>
<feature type="domain" description="GGDEF" evidence="2">
    <location>
        <begin position="432"/>
        <end position="559"/>
    </location>
</feature>
<dbReference type="Gene3D" id="3.30.70.270">
    <property type="match status" value="1"/>
</dbReference>
<dbReference type="Pfam" id="PF00990">
    <property type="entry name" value="GGDEF"/>
    <property type="match status" value="1"/>
</dbReference>
<organism evidence="3 4">
    <name type="scientific">Vibrio genomosp. F10 str. ZF-129</name>
    <dbReference type="NCBI Taxonomy" id="1187848"/>
    <lineage>
        <taxon>Bacteria</taxon>
        <taxon>Pseudomonadati</taxon>
        <taxon>Pseudomonadota</taxon>
        <taxon>Gammaproteobacteria</taxon>
        <taxon>Vibrionales</taxon>
        <taxon>Vibrionaceae</taxon>
        <taxon>Vibrio</taxon>
    </lineage>
</organism>
<dbReference type="GO" id="GO:0071111">
    <property type="term" value="F:cyclic-guanylate-specific phosphodiesterase activity"/>
    <property type="evidence" value="ECO:0007669"/>
    <property type="project" value="InterPro"/>
</dbReference>
<keyword evidence="1" id="KW-0812">Transmembrane</keyword>
<dbReference type="eggNOG" id="COG2199">
    <property type="taxonomic scope" value="Bacteria"/>
</dbReference>
<dbReference type="AlphaFoldDB" id="A0A1E5BHP0"/>
<dbReference type="NCBIfam" id="TIGR00254">
    <property type="entry name" value="GGDEF"/>
    <property type="match status" value="1"/>
</dbReference>
<dbReference type="SUPFAM" id="SSF55073">
    <property type="entry name" value="Nucleotide cyclase"/>
    <property type="match status" value="1"/>
</dbReference>
<dbReference type="PANTHER" id="PTHR33121">
    <property type="entry name" value="CYCLIC DI-GMP PHOSPHODIESTERASE PDEF"/>
    <property type="match status" value="1"/>
</dbReference>
<gene>
    <name evidence="3" type="ORF">A1QO_18380</name>
</gene>